<name>A0A0E2B899_9LEPT</name>
<organism evidence="1 2">
    <name type="scientific">Leptospira kirschneri str. H1</name>
    <dbReference type="NCBI Taxonomy" id="1049966"/>
    <lineage>
        <taxon>Bacteria</taxon>
        <taxon>Pseudomonadati</taxon>
        <taxon>Spirochaetota</taxon>
        <taxon>Spirochaetia</taxon>
        <taxon>Leptospirales</taxon>
        <taxon>Leptospiraceae</taxon>
        <taxon>Leptospira</taxon>
    </lineage>
</organism>
<dbReference type="AlphaFoldDB" id="A0A0E2B899"/>
<evidence type="ECO:0000313" key="1">
    <source>
        <dbReference type="EMBL" id="EKO17117.1"/>
    </source>
</evidence>
<reference evidence="1 2" key="1">
    <citation type="submission" date="2012-10" db="EMBL/GenBank/DDBJ databases">
        <authorList>
            <person name="Harkins D.M."/>
            <person name="Durkin A.S."/>
            <person name="Brinkac L.M."/>
            <person name="Selengut J.D."/>
            <person name="Sanka R."/>
            <person name="DePew J."/>
            <person name="Purushe J."/>
            <person name="Peacock S.J."/>
            <person name="Thaipadungpanit J."/>
            <person name="Wuthiekanun V.W."/>
            <person name="Day N.P."/>
            <person name="Vinetz J.M."/>
            <person name="Sutton G.G."/>
            <person name="Nelson W.C."/>
            <person name="Fouts D.E."/>
        </authorList>
    </citation>
    <scope>NUCLEOTIDE SEQUENCE [LARGE SCALE GENOMIC DNA]</scope>
    <source>
        <strain evidence="1 2">H1</strain>
    </source>
</reference>
<sequence length="194" mass="22623">MIKFLRISCIFFIPITFLLNCSQFNQNNPIGSNGVIDLSGWNPNIESVNLKGDWEFCWDQWIPPNAEESKWKENCNGFYPVPAYWKLYNIPGKNLSPFGKATYRLKVILPTYFHDSYGIRWTEILSAFQIFINNKSVAQVGVLGTDFNTMIPKLKPDRTEIDPHNSPMTIVIWVSNFNHQNHGFWQPLYLGRWE</sequence>
<dbReference type="InterPro" id="IPR008979">
    <property type="entry name" value="Galactose-bd-like_sf"/>
</dbReference>
<proteinExistence type="predicted"/>
<accession>A0A0E2B899</accession>
<dbReference type="EMBL" id="AHMY02000013">
    <property type="protein sequence ID" value="EKO17117.1"/>
    <property type="molecule type" value="Genomic_DNA"/>
</dbReference>
<evidence type="ECO:0008006" key="3">
    <source>
        <dbReference type="Google" id="ProtNLM"/>
    </source>
</evidence>
<gene>
    <name evidence="1" type="ORF">LEP1GSC081_4383</name>
</gene>
<dbReference type="Gene3D" id="2.60.120.260">
    <property type="entry name" value="Galactose-binding domain-like"/>
    <property type="match status" value="1"/>
</dbReference>
<evidence type="ECO:0000313" key="2">
    <source>
        <dbReference type="Proteomes" id="UP000006253"/>
    </source>
</evidence>
<dbReference type="Proteomes" id="UP000006253">
    <property type="component" value="Unassembled WGS sequence"/>
</dbReference>
<comment type="caution">
    <text evidence="1">The sequence shown here is derived from an EMBL/GenBank/DDBJ whole genome shotgun (WGS) entry which is preliminary data.</text>
</comment>
<dbReference type="SUPFAM" id="SSF49785">
    <property type="entry name" value="Galactose-binding domain-like"/>
    <property type="match status" value="1"/>
</dbReference>
<protein>
    <recommendedName>
        <fullName evidence="3">Glycosyl hydrolase family 2, sugar binding domain protein</fullName>
    </recommendedName>
</protein>